<accession>A0A2V4DPI1</accession>
<evidence type="ECO:0000313" key="2">
    <source>
        <dbReference type="Proteomes" id="UP000247673"/>
    </source>
</evidence>
<gene>
    <name evidence="1" type="ORF">DKK78_09135</name>
</gene>
<keyword evidence="2" id="KW-1185">Reference proteome</keyword>
<evidence type="ECO:0000313" key="1">
    <source>
        <dbReference type="EMBL" id="PXY90544.1"/>
    </source>
</evidence>
<proteinExistence type="predicted"/>
<dbReference type="Proteomes" id="UP000247673">
    <property type="component" value="Unassembled WGS sequence"/>
</dbReference>
<comment type="caution">
    <text evidence="1">The sequence shown here is derived from an EMBL/GenBank/DDBJ whole genome shotgun (WGS) entry which is preliminary data.</text>
</comment>
<name>A0A2V4DPI1_9GAMM</name>
<dbReference type="EMBL" id="QGLO01000006">
    <property type="protein sequence ID" value="PXY90544.1"/>
    <property type="molecule type" value="Genomic_DNA"/>
</dbReference>
<protein>
    <submittedName>
        <fullName evidence="1">Uncharacterized protein</fullName>
    </submittedName>
</protein>
<dbReference type="AlphaFoldDB" id="A0A2V4DPI1"/>
<sequence length="204" mass="23584">MLGFLKKLLPSKKTQSLSERDLNGRNNVGYPTMQLSREIDSLVKSKYSAAKHIINLYKDTLFFKWGPSVFNNKLSDEQLASLSGRNVQMVYLLLFRDMLRHIASFAKFKHFADDWPEQFAQELLDNCKMLSDSDDVDIAKKQDLFASTELYTVDNPIDRKHPETTEIPDWTVPLAELVMLKSDMIYHCHRPLMAAILKKSNKLK</sequence>
<organism evidence="1 2">
    <name type="scientific">Gilliamella apis</name>
    <dbReference type="NCBI Taxonomy" id="1970738"/>
    <lineage>
        <taxon>Bacteria</taxon>
        <taxon>Pseudomonadati</taxon>
        <taxon>Pseudomonadota</taxon>
        <taxon>Gammaproteobacteria</taxon>
        <taxon>Orbales</taxon>
        <taxon>Orbaceae</taxon>
        <taxon>Gilliamella</taxon>
    </lineage>
</organism>
<reference evidence="1 2" key="1">
    <citation type="submission" date="2018-05" db="EMBL/GenBank/DDBJ databases">
        <title>Reference genomes for bee gut microbiota database.</title>
        <authorList>
            <person name="Ellegaard K.M."/>
        </authorList>
    </citation>
    <scope>NUCLEOTIDE SEQUENCE [LARGE SCALE GENOMIC DNA]</scope>
    <source>
        <strain evidence="1 2">ESL0172</strain>
    </source>
</reference>